<dbReference type="EMBL" id="QNUK01000055">
    <property type="protein sequence ID" value="KAF5904561.1"/>
    <property type="molecule type" value="Genomic_DNA"/>
</dbReference>
<protein>
    <submittedName>
        <fullName evidence="2">Uncharacterized protein</fullName>
    </submittedName>
</protein>
<gene>
    <name evidence="2" type="ORF">DAT39_005719</name>
</gene>
<accession>A0A8J4X7I4</accession>
<keyword evidence="1" id="KW-0472">Membrane</keyword>
<keyword evidence="3" id="KW-1185">Reference proteome</keyword>
<organism evidence="2 3">
    <name type="scientific">Clarias magur</name>
    <name type="common">Asian catfish</name>
    <name type="synonym">Macropteronotus magur</name>
    <dbReference type="NCBI Taxonomy" id="1594786"/>
    <lineage>
        <taxon>Eukaryota</taxon>
        <taxon>Metazoa</taxon>
        <taxon>Chordata</taxon>
        <taxon>Craniata</taxon>
        <taxon>Vertebrata</taxon>
        <taxon>Euteleostomi</taxon>
        <taxon>Actinopterygii</taxon>
        <taxon>Neopterygii</taxon>
        <taxon>Teleostei</taxon>
        <taxon>Ostariophysi</taxon>
        <taxon>Siluriformes</taxon>
        <taxon>Clariidae</taxon>
        <taxon>Clarias</taxon>
    </lineage>
</organism>
<comment type="caution">
    <text evidence="2">The sequence shown here is derived from an EMBL/GenBank/DDBJ whole genome shotgun (WGS) entry which is preliminary data.</text>
</comment>
<keyword evidence="1" id="KW-0812">Transmembrane</keyword>
<dbReference type="Proteomes" id="UP000727407">
    <property type="component" value="Unassembled WGS sequence"/>
</dbReference>
<evidence type="ECO:0000256" key="1">
    <source>
        <dbReference type="SAM" id="Phobius"/>
    </source>
</evidence>
<name>A0A8J4X7I4_CLAMG</name>
<evidence type="ECO:0000313" key="3">
    <source>
        <dbReference type="Proteomes" id="UP000727407"/>
    </source>
</evidence>
<reference evidence="2" key="1">
    <citation type="submission" date="2020-07" db="EMBL/GenBank/DDBJ databases">
        <title>Clarias magur genome sequencing, assembly and annotation.</title>
        <authorList>
            <person name="Kushwaha B."/>
            <person name="Kumar R."/>
            <person name="Das P."/>
            <person name="Joshi C.G."/>
            <person name="Kumar D."/>
            <person name="Nagpure N.S."/>
            <person name="Pandey M."/>
            <person name="Agarwal S."/>
            <person name="Srivastava S."/>
            <person name="Singh M."/>
            <person name="Sahoo L."/>
            <person name="Jayasankar P."/>
            <person name="Meher P.K."/>
            <person name="Koringa P.G."/>
            <person name="Iquebal M.A."/>
            <person name="Das S.P."/>
            <person name="Bit A."/>
            <person name="Patnaik S."/>
            <person name="Patel N."/>
            <person name="Shah T.M."/>
            <person name="Hinsu A."/>
            <person name="Jena J.K."/>
        </authorList>
    </citation>
    <scope>NUCLEOTIDE SEQUENCE</scope>
    <source>
        <strain evidence="2">CIFAMagur01</strain>
        <tissue evidence="2">Testis</tissue>
    </source>
</reference>
<keyword evidence="1" id="KW-1133">Transmembrane helix</keyword>
<sequence>MEEVLKREVLATGWEDRDLTLTLVCAPMTVFVSLSYYFVAKQNTSRVLVAVSSRYF</sequence>
<feature type="transmembrane region" description="Helical" evidence="1">
    <location>
        <begin position="20"/>
        <end position="39"/>
    </location>
</feature>
<proteinExistence type="predicted"/>
<evidence type="ECO:0000313" key="2">
    <source>
        <dbReference type="EMBL" id="KAF5904561.1"/>
    </source>
</evidence>
<dbReference type="AlphaFoldDB" id="A0A8J4X7I4"/>